<protein>
    <submittedName>
        <fullName evidence="1">Oxidoreductase</fullName>
    </submittedName>
</protein>
<dbReference type="PANTHER" id="PTHR47199">
    <property type="entry name" value="PHOTOSYSTEM II STABILITY/ASSEMBLY FACTOR HCF136, CHLOROPLASTIC"/>
    <property type="match status" value="1"/>
</dbReference>
<evidence type="ECO:0000313" key="2">
    <source>
        <dbReference type="Proteomes" id="UP001597032"/>
    </source>
</evidence>
<dbReference type="PROSITE" id="PS51257">
    <property type="entry name" value="PROKAR_LIPOPROTEIN"/>
    <property type="match status" value="1"/>
</dbReference>
<keyword evidence="2" id="KW-1185">Reference proteome</keyword>
<dbReference type="EMBL" id="JBHTIC010000008">
    <property type="protein sequence ID" value="MFD0762242.1"/>
    <property type="molecule type" value="Genomic_DNA"/>
</dbReference>
<dbReference type="PANTHER" id="PTHR47199:SF2">
    <property type="entry name" value="PHOTOSYSTEM II STABILITY_ASSEMBLY FACTOR HCF136, CHLOROPLASTIC"/>
    <property type="match status" value="1"/>
</dbReference>
<proteinExistence type="predicted"/>
<dbReference type="CDD" id="cd15482">
    <property type="entry name" value="Sialidase_non-viral"/>
    <property type="match status" value="1"/>
</dbReference>
<sequence length="345" mass="38002">MIRTISFFAIFIVFGACKKNYHPRETITISIEKFKLDSTSIRAIEIVNDSSLVYAGSNGDIGIITSSGKLRATKKIITDTIIPHFRALAFNKEAFYALSVGNPALLYQYKNNQINIVYKETHEKVFYDSMKFFDELNGIAMGDPTDNCLSILLTRDGGKTWGKIPCENLPKISDGEAAFAASNTNIAIVGKNAWIVTGGIKARIFHTADMGLTWSVYQTPIIQGKNTTGIYSVDFFNENKGIICGGDYLDKFGNSANKAITTDGGKTWKVVAENKAPKYVSCVQYIPNTDGKEVLAVSTNGVFYSNNSGETWQKVSDEGFYTIRVVSKNIAWLSGNETIAKMTIN</sequence>
<gene>
    <name evidence="1" type="ORF">ACFQZW_09120</name>
</gene>
<dbReference type="RefSeq" id="WP_386782537.1">
    <property type="nucleotide sequence ID" value="NZ_JBHTIC010000008.1"/>
</dbReference>
<comment type="caution">
    <text evidence="1">The sequence shown here is derived from an EMBL/GenBank/DDBJ whole genome shotgun (WGS) entry which is preliminary data.</text>
</comment>
<name>A0ABW2Z601_9FLAO</name>
<dbReference type="Gene3D" id="2.130.10.10">
    <property type="entry name" value="YVTN repeat-like/Quinoprotein amine dehydrogenase"/>
    <property type="match status" value="1"/>
</dbReference>
<dbReference type="InterPro" id="IPR015943">
    <property type="entry name" value="WD40/YVTN_repeat-like_dom_sf"/>
</dbReference>
<accession>A0ABW2Z601</accession>
<dbReference type="Proteomes" id="UP001597032">
    <property type="component" value="Unassembled WGS sequence"/>
</dbReference>
<evidence type="ECO:0000313" key="1">
    <source>
        <dbReference type="EMBL" id="MFD0762242.1"/>
    </source>
</evidence>
<dbReference type="SUPFAM" id="SSF110296">
    <property type="entry name" value="Oligoxyloglucan reducing end-specific cellobiohydrolase"/>
    <property type="match status" value="1"/>
</dbReference>
<dbReference type="Pfam" id="PF02012">
    <property type="entry name" value="BNR"/>
    <property type="match status" value="1"/>
</dbReference>
<organism evidence="1 2">
    <name type="scientific">Lutibacter aestuarii</name>
    <dbReference type="NCBI Taxonomy" id="861111"/>
    <lineage>
        <taxon>Bacteria</taxon>
        <taxon>Pseudomonadati</taxon>
        <taxon>Bacteroidota</taxon>
        <taxon>Flavobacteriia</taxon>
        <taxon>Flavobacteriales</taxon>
        <taxon>Flavobacteriaceae</taxon>
        <taxon>Lutibacter</taxon>
    </lineage>
</organism>
<reference evidence="2" key="1">
    <citation type="journal article" date="2019" name="Int. J. Syst. Evol. Microbiol.">
        <title>The Global Catalogue of Microorganisms (GCM) 10K type strain sequencing project: providing services to taxonomists for standard genome sequencing and annotation.</title>
        <authorList>
            <consortium name="The Broad Institute Genomics Platform"/>
            <consortium name="The Broad Institute Genome Sequencing Center for Infectious Disease"/>
            <person name="Wu L."/>
            <person name="Ma J."/>
        </authorList>
    </citation>
    <scope>NUCLEOTIDE SEQUENCE [LARGE SCALE GENOMIC DNA]</scope>
    <source>
        <strain evidence="2">CCUG 60022</strain>
    </source>
</reference>
<dbReference type="InterPro" id="IPR002860">
    <property type="entry name" value="BNR_rpt"/>
</dbReference>